<keyword evidence="5" id="KW-1133">Transmembrane helix</keyword>
<dbReference type="Pfam" id="PF18312">
    <property type="entry name" value="ScsC_N"/>
    <property type="match status" value="1"/>
</dbReference>
<name>A0A1G6D7K2_9HYPH</name>
<evidence type="ECO:0000256" key="1">
    <source>
        <dbReference type="ARBA" id="ARBA00022729"/>
    </source>
</evidence>
<keyword evidence="4" id="KW-0676">Redox-active center</keyword>
<sequence length="294" mass="31080">MNQKNIAIAAIGAIVIGAAGYLIGVEVAGRGPSAAVTETAVKDYLAANPDILAPAGASETTVVAGLNDTQRTEVASMVRSHLIENPEIIRDAMEALQVKEDQQAAQAQVSAITSNKDLLFSSERQVVIGNPEGKTTLVEFFDYNCGYCRRAQEDMHRLIEQDPDLRVVLKEFPVLGEGSVDAARVSIAVKLVAPDKSEEFHNALLDQAGQVNGDVALAVAEEMGLDRDALKAEMDSDEVMATITEVYALASELALTGTPSYVTNSEVVIGAVGFDALKTKVATARANCADEAVC</sequence>
<feature type="transmembrane region" description="Helical" evidence="5">
    <location>
        <begin position="6"/>
        <end position="24"/>
    </location>
</feature>
<dbReference type="EMBL" id="FMXQ01000006">
    <property type="protein sequence ID" value="SDB41091.1"/>
    <property type="molecule type" value="Genomic_DNA"/>
</dbReference>
<keyword evidence="7" id="KW-0413">Isomerase</keyword>
<dbReference type="GO" id="GO:0016853">
    <property type="term" value="F:isomerase activity"/>
    <property type="evidence" value="ECO:0007669"/>
    <property type="project" value="UniProtKB-KW"/>
</dbReference>
<dbReference type="InterPro" id="IPR013766">
    <property type="entry name" value="Thioredoxin_domain"/>
</dbReference>
<proteinExistence type="predicted"/>
<accession>A0A1G6D7K2</accession>
<keyword evidence="3" id="KW-1015">Disulfide bond</keyword>
<reference evidence="7 8" key="1">
    <citation type="submission" date="2016-10" db="EMBL/GenBank/DDBJ databases">
        <authorList>
            <person name="de Groot N.N."/>
        </authorList>
    </citation>
    <scope>NUCLEOTIDE SEQUENCE [LARGE SCALE GENOMIC DNA]</scope>
    <source>
        <strain evidence="7 8">ATCC 35022</strain>
    </source>
</reference>
<keyword evidence="2" id="KW-0560">Oxidoreductase</keyword>
<dbReference type="Pfam" id="PF01323">
    <property type="entry name" value="DSBA"/>
    <property type="match status" value="1"/>
</dbReference>
<dbReference type="InterPro" id="IPR001853">
    <property type="entry name" value="DSBA-like_thioredoxin_dom"/>
</dbReference>
<keyword evidence="8" id="KW-1185">Reference proteome</keyword>
<evidence type="ECO:0000313" key="8">
    <source>
        <dbReference type="Proteomes" id="UP000199071"/>
    </source>
</evidence>
<protein>
    <submittedName>
        <fullName evidence="7">Protein-disulfide isomerase</fullName>
    </submittedName>
</protein>
<dbReference type="InterPro" id="IPR036249">
    <property type="entry name" value="Thioredoxin-like_sf"/>
</dbReference>
<evidence type="ECO:0000256" key="2">
    <source>
        <dbReference type="ARBA" id="ARBA00023002"/>
    </source>
</evidence>
<dbReference type="Proteomes" id="UP000199071">
    <property type="component" value="Unassembled WGS sequence"/>
</dbReference>
<dbReference type="AlphaFoldDB" id="A0A1G6D7K2"/>
<dbReference type="PROSITE" id="PS51352">
    <property type="entry name" value="THIOREDOXIN_2"/>
    <property type="match status" value="1"/>
</dbReference>
<dbReference type="GO" id="GO:0016491">
    <property type="term" value="F:oxidoreductase activity"/>
    <property type="evidence" value="ECO:0007669"/>
    <property type="project" value="UniProtKB-KW"/>
</dbReference>
<dbReference type="OrthoDB" id="9780147at2"/>
<feature type="domain" description="Thioredoxin" evidence="6">
    <location>
        <begin position="98"/>
        <end position="286"/>
    </location>
</feature>
<dbReference type="STRING" id="665467.SAMN02982931_03116"/>
<dbReference type="PANTHER" id="PTHR13887:SF14">
    <property type="entry name" value="DISULFIDE BOND FORMATION PROTEIN D"/>
    <property type="match status" value="1"/>
</dbReference>
<dbReference type="RefSeq" id="WP_090877559.1">
    <property type="nucleotide sequence ID" value="NZ_FMXQ01000006.1"/>
</dbReference>
<organism evidence="7 8">
    <name type="scientific">Bauldia litoralis</name>
    <dbReference type="NCBI Taxonomy" id="665467"/>
    <lineage>
        <taxon>Bacteria</taxon>
        <taxon>Pseudomonadati</taxon>
        <taxon>Pseudomonadota</taxon>
        <taxon>Alphaproteobacteria</taxon>
        <taxon>Hyphomicrobiales</taxon>
        <taxon>Kaistiaceae</taxon>
        <taxon>Bauldia</taxon>
    </lineage>
</organism>
<dbReference type="SUPFAM" id="SSF52833">
    <property type="entry name" value="Thioredoxin-like"/>
    <property type="match status" value="1"/>
</dbReference>
<dbReference type="PANTHER" id="PTHR13887">
    <property type="entry name" value="GLUTATHIONE S-TRANSFERASE KAPPA"/>
    <property type="match status" value="1"/>
</dbReference>
<dbReference type="InterPro" id="IPR041205">
    <property type="entry name" value="ScsC_N"/>
</dbReference>
<evidence type="ECO:0000256" key="3">
    <source>
        <dbReference type="ARBA" id="ARBA00023157"/>
    </source>
</evidence>
<dbReference type="CDD" id="cd03023">
    <property type="entry name" value="DsbA_Com1_like"/>
    <property type="match status" value="1"/>
</dbReference>
<keyword evidence="5" id="KW-0472">Membrane</keyword>
<dbReference type="Gene3D" id="3.40.30.10">
    <property type="entry name" value="Glutaredoxin"/>
    <property type="match status" value="1"/>
</dbReference>
<keyword evidence="5" id="KW-0812">Transmembrane</keyword>
<evidence type="ECO:0000256" key="4">
    <source>
        <dbReference type="ARBA" id="ARBA00023284"/>
    </source>
</evidence>
<evidence type="ECO:0000313" key="7">
    <source>
        <dbReference type="EMBL" id="SDB41091.1"/>
    </source>
</evidence>
<keyword evidence="1" id="KW-0732">Signal</keyword>
<evidence type="ECO:0000256" key="5">
    <source>
        <dbReference type="SAM" id="Phobius"/>
    </source>
</evidence>
<gene>
    <name evidence="7" type="ORF">SAMN02982931_03116</name>
</gene>
<evidence type="ECO:0000259" key="6">
    <source>
        <dbReference type="PROSITE" id="PS51352"/>
    </source>
</evidence>